<dbReference type="GO" id="GO:0005737">
    <property type="term" value="C:cytoplasm"/>
    <property type="evidence" value="ECO:0007669"/>
    <property type="project" value="TreeGrafter"/>
</dbReference>
<dbReference type="InterPro" id="IPR050182">
    <property type="entry name" value="Cytochrome_P450_fam2"/>
</dbReference>
<evidence type="ECO:0000256" key="5">
    <source>
        <dbReference type="PIRSR" id="PIRSR602401-1"/>
    </source>
</evidence>
<gene>
    <name evidence="8" type="primary">RvY_04451-1</name>
    <name evidence="8" type="synonym">RvY_04451.1</name>
    <name evidence="8" type="ORF">RvY_04451</name>
</gene>
<evidence type="ECO:0000256" key="3">
    <source>
        <dbReference type="ARBA" id="ARBA00023004"/>
    </source>
</evidence>
<dbReference type="GO" id="GO:0008395">
    <property type="term" value="F:steroid hydroxylase activity"/>
    <property type="evidence" value="ECO:0007669"/>
    <property type="project" value="TreeGrafter"/>
</dbReference>
<reference evidence="8 9" key="1">
    <citation type="journal article" date="2016" name="Nat. Commun.">
        <title>Extremotolerant tardigrade genome and improved radiotolerance of human cultured cells by tardigrade-unique protein.</title>
        <authorList>
            <person name="Hashimoto T."/>
            <person name="Horikawa D.D."/>
            <person name="Saito Y."/>
            <person name="Kuwahara H."/>
            <person name="Kozuka-Hata H."/>
            <person name="Shin-I T."/>
            <person name="Minakuchi Y."/>
            <person name="Ohishi K."/>
            <person name="Motoyama A."/>
            <person name="Aizu T."/>
            <person name="Enomoto A."/>
            <person name="Kondo K."/>
            <person name="Tanaka S."/>
            <person name="Hara Y."/>
            <person name="Koshikawa S."/>
            <person name="Sagara H."/>
            <person name="Miura T."/>
            <person name="Yokobori S."/>
            <person name="Miyagawa K."/>
            <person name="Suzuki Y."/>
            <person name="Kubo T."/>
            <person name="Oyama M."/>
            <person name="Kohara Y."/>
            <person name="Fujiyama A."/>
            <person name="Arakawa K."/>
            <person name="Katayama T."/>
            <person name="Toyoda A."/>
            <person name="Kunieda T."/>
        </authorList>
    </citation>
    <scope>NUCLEOTIDE SEQUENCE [LARGE SCALE GENOMIC DNA]</scope>
    <source>
        <strain evidence="8 9">YOKOZUNA-1</strain>
    </source>
</reference>
<dbReference type="GO" id="GO:0005506">
    <property type="term" value="F:iron ion binding"/>
    <property type="evidence" value="ECO:0007669"/>
    <property type="project" value="InterPro"/>
</dbReference>
<comment type="cofactor">
    <cofactor evidence="5">
        <name>heme</name>
        <dbReference type="ChEBI" id="CHEBI:30413"/>
    </cofactor>
</comment>
<dbReference type="EMBL" id="BDGG01000002">
    <property type="protein sequence ID" value="GAU92360.1"/>
    <property type="molecule type" value="Genomic_DNA"/>
</dbReference>
<dbReference type="PANTHER" id="PTHR24300:SF397">
    <property type="entry name" value="CYTOCHROME P450 2U1"/>
    <property type="match status" value="1"/>
</dbReference>
<organism evidence="8 9">
    <name type="scientific">Ramazzottius varieornatus</name>
    <name type="common">Water bear</name>
    <name type="synonym">Tardigrade</name>
    <dbReference type="NCBI Taxonomy" id="947166"/>
    <lineage>
        <taxon>Eukaryota</taxon>
        <taxon>Metazoa</taxon>
        <taxon>Ecdysozoa</taxon>
        <taxon>Tardigrada</taxon>
        <taxon>Eutardigrada</taxon>
        <taxon>Parachela</taxon>
        <taxon>Hypsibioidea</taxon>
        <taxon>Ramazzottiidae</taxon>
        <taxon>Ramazzottius</taxon>
    </lineage>
</organism>
<dbReference type="OrthoDB" id="2789670at2759"/>
<evidence type="ECO:0000256" key="6">
    <source>
        <dbReference type="RuleBase" id="RU000461"/>
    </source>
</evidence>
<dbReference type="GO" id="GO:0006082">
    <property type="term" value="P:organic acid metabolic process"/>
    <property type="evidence" value="ECO:0007669"/>
    <property type="project" value="TreeGrafter"/>
</dbReference>
<dbReference type="PRINTS" id="PR00463">
    <property type="entry name" value="EP450I"/>
</dbReference>
<keyword evidence="3 5" id="KW-0408">Iron</keyword>
<keyword evidence="4 6" id="KW-0503">Monooxygenase</keyword>
<dbReference type="AlphaFoldDB" id="A0A1D1UV18"/>
<comment type="caution">
    <text evidence="8">The sequence shown here is derived from an EMBL/GenBank/DDBJ whole genome shotgun (WGS) entry which is preliminary data.</text>
</comment>
<accession>A0A1D1UV18</accession>
<dbReference type="InterPro" id="IPR004875">
    <property type="entry name" value="DDE_SF_endonuclease_dom"/>
</dbReference>
<dbReference type="Gene3D" id="1.10.630.10">
    <property type="entry name" value="Cytochrome P450"/>
    <property type="match status" value="1"/>
</dbReference>
<sequence>MTGTYQPLDVGINAPFKANLKRAYHEWRKERTEVTAKGYLRKPTRQDFFNFVSKAWEAIRPEKIENAFVGAQIPPEPTYMLSNKEVLVENDKQLLQFSFSSVEEDSKLNYTEAALYDVQRLATVTPLGIPHTNFAPMKVDGHDIPARTLLQANIHPNPKNWAHPDEWHPEHFLNDQNELFVPKAFMPFSVGKRACLGESLGKMELFLYFTNIIQQFEVQADLRELKRAENQAIGIFNTPLPFNIRLVP</sequence>
<comment type="similarity">
    <text evidence="1 6">Belongs to the cytochrome P450 family.</text>
</comment>
<keyword evidence="2 5" id="KW-0479">Metal-binding</keyword>
<feature type="domain" description="DDE-1" evidence="7">
    <location>
        <begin position="2"/>
        <end position="68"/>
    </location>
</feature>
<dbReference type="GO" id="GO:0020037">
    <property type="term" value="F:heme binding"/>
    <property type="evidence" value="ECO:0007669"/>
    <property type="project" value="InterPro"/>
</dbReference>
<keyword evidence="6" id="KW-0560">Oxidoreductase</keyword>
<evidence type="ECO:0000259" key="7">
    <source>
        <dbReference type="Pfam" id="PF03184"/>
    </source>
</evidence>
<dbReference type="Pfam" id="PF00067">
    <property type="entry name" value="p450"/>
    <property type="match status" value="1"/>
</dbReference>
<dbReference type="PRINTS" id="PR00385">
    <property type="entry name" value="P450"/>
</dbReference>
<dbReference type="STRING" id="947166.A0A1D1UV18"/>
<evidence type="ECO:0000256" key="1">
    <source>
        <dbReference type="ARBA" id="ARBA00010617"/>
    </source>
</evidence>
<dbReference type="InterPro" id="IPR036396">
    <property type="entry name" value="Cyt_P450_sf"/>
</dbReference>
<proteinExistence type="inferred from homology"/>
<evidence type="ECO:0000313" key="9">
    <source>
        <dbReference type="Proteomes" id="UP000186922"/>
    </source>
</evidence>
<evidence type="ECO:0000256" key="4">
    <source>
        <dbReference type="ARBA" id="ARBA00023033"/>
    </source>
</evidence>
<dbReference type="Proteomes" id="UP000186922">
    <property type="component" value="Unassembled WGS sequence"/>
</dbReference>
<dbReference type="Pfam" id="PF03184">
    <property type="entry name" value="DDE_1"/>
    <property type="match status" value="1"/>
</dbReference>
<dbReference type="PANTHER" id="PTHR24300">
    <property type="entry name" value="CYTOCHROME P450 508A4-RELATED"/>
    <property type="match status" value="1"/>
</dbReference>
<dbReference type="InterPro" id="IPR001128">
    <property type="entry name" value="Cyt_P450"/>
</dbReference>
<evidence type="ECO:0000313" key="8">
    <source>
        <dbReference type="EMBL" id="GAU92360.1"/>
    </source>
</evidence>
<feature type="binding site" description="axial binding residue" evidence="5">
    <location>
        <position position="195"/>
    </location>
    <ligand>
        <name>heme</name>
        <dbReference type="ChEBI" id="CHEBI:30413"/>
    </ligand>
    <ligandPart>
        <name>Fe</name>
        <dbReference type="ChEBI" id="CHEBI:18248"/>
    </ligandPart>
</feature>
<dbReference type="InterPro" id="IPR017972">
    <property type="entry name" value="Cyt_P450_CS"/>
</dbReference>
<dbReference type="SUPFAM" id="SSF48264">
    <property type="entry name" value="Cytochrome P450"/>
    <property type="match status" value="1"/>
</dbReference>
<name>A0A1D1UV18_RAMVA</name>
<keyword evidence="9" id="KW-1185">Reference proteome</keyword>
<protein>
    <recommendedName>
        <fullName evidence="7">DDE-1 domain-containing protein</fullName>
    </recommendedName>
</protein>
<dbReference type="PROSITE" id="PS00086">
    <property type="entry name" value="CYTOCHROME_P450"/>
    <property type="match status" value="1"/>
</dbReference>
<keyword evidence="5 6" id="KW-0349">Heme</keyword>
<dbReference type="GO" id="GO:0006805">
    <property type="term" value="P:xenobiotic metabolic process"/>
    <property type="evidence" value="ECO:0007669"/>
    <property type="project" value="TreeGrafter"/>
</dbReference>
<dbReference type="GO" id="GO:0003676">
    <property type="term" value="F:nucleic acid binding"/>
    <property type="evidence" value="ECO:0007669"/>
    <property type="project" value="InterPro"/>
</dbReference>
<evidence type="ECO:0000256" key="2">
    <source>
        <dbReference type="ARBA" id="ARBA00022723"/>
    </source>
</evidence>
<dbReference type="GO" id="GO:0016712">
    <property type="term" value="F:oxidoreductase activity, acting on paired donors, with incorporation or reduction of molecular oxygen, reduced flavin or flavoprotein as one donor, and incorporation of one atom of oxygen"/>
    <property type="evidence" value="ECO:0007669"/>
    <property type="project" value="TreeGrafter"/>
</dbReference>
<dbReference type="InterPro" id="IPR002401">
    <property type="entry name" value="Cyt_P450_E_grp-I"/>
</dbReference>